<evidence type="ECO:0008006" key="4">
    <source>
        <dbReference type="Google" id="ProtNLM"/>
    </source>
</evidence>
<gene>
    <name evidence="2" type="ORF">OIU85_023904</name>
</gene>
<accession>A0A9Q0TZN8</accession>
<dbReference type="Proteomes" id="UP001151529">
    <property type="component" value="Chromosome 10"/>
</dbReference>
<feature type="signal peptide" evidence="1">
    <location>
        <begin position="1"/>
        <end position="19"/>
    </location>
</feature>
<reference evidence="2" key="2">
    <citation type="journal article" date="2023" name="Int. J. Mol. Sci.">
        <title>De Novo Assembly and Annotation of 11 Diverse Shrub Willow (Salix) Genomes Reveals Novel Gene Organization in Sex-Linked Regions.</title>
        <authorList>
            <person name="Hyden B."/>
            <person name="Feng K."/>
            <person name="Yates T.B."/>
            <person name="Jawdy S."/>
            <person name="Cereghino C."/>
            <person name="Smart L.B."/>
            <person name="Muchero W."/>
        </authorList>
    </citation>
    <scope>NUCLEOTIDE SEQUENCE [LARGE SCALE GENOMIC DNA]</scope>
    <source>
        <tissue evidence="2">Shoot tip</tissue>
    </source>
</reference>
<keyword evidence="1" id="KW-0732">Signal</keyword>
<protein>
    <recommendedName>
        <fullName evidence="4">Secreted protein</fullName>
    </recommendedName>
</protein>
<dbReference type="AlphaFoldDB" id="A0A9Q0TZN8"/>
<proteinExistence type="predicted"/>
<keyword evidence="3" id="KW-1185">Reference proteome</keyword>
<dbReference type="EMBL" id="JAPFFL010000006">
    <property type="protein sequence ID" value="KAJ6720736.1"/>
    <property type="molecule type" value="Genomic_DNA"/>
</dbReference>
<evidence type="ECO:0000256" key="1">
    <source>
        <dbReference type="SAM" id="SignalP"/>
    </source>
</evidence>
<comment type="caution">
    <text evidence="2">The sequence shown here is derived from an EMBL/GenBank/DDBJ whole genome shotgun (WGS) entry which is preliminary data.</text>
</comment>
<reference evidence="2" key="1">
    <citation type="submission" date="2022-11" db="EMBL/GenBank/DDBJ databases">
        <authorList>
            <person name="Hyden B.L."/>
            <person name="Feng K."/>
            <person name="Yates T."/>
            <person name="Jawdy S."/>
            <person name="Smart L.B."/>
            <person name="Muchero W."/>
        </authorList>
    </citation>
    <scope>NUCLEOTIDE SEQUENCE</scope>
    <source>
        <tissue evidence="2">Shoot tip</tissue>
    </source>
</reference>
<sequence>MAGIMVSVTVVKFVLMVCARSTKLWGHCDVITNSVECRVSSVVSSFTGGLIYWSHPRKIVGGTIVLRYSYWSLRLLCGLGTSSAGHRVKRSRGILKGILNGDYFVMVQGITNTFWDLLE</sequence>
<name>A0A9Q0TZN8_SALVM</name>
<evidence type="ECO:0000313" key="2">
    <source>
        <dbReference type="EMBL" id="KAJ6720736.1"/>
    </source>
</evidence>
<evidence type="ECO:0000313" key="3">
    <source>
        <dbReference type="Proteomes" id="UP001151529"/>
    </source>
</evidence>
<feature type="chain" id="PRO_5040456847" description="Secreted protein" evidence="1">
    <location>
        <begin position="20"/>
        <end position="119"/>
    </location>
</feature>
<organism evidence="2 3">
    <name type="scientific">Salix viminalis</name>
    <name type="common">Common osier</name>
    <name type="synonym">Basket willow</name>
    <dbReference type="NCBI Taxonomy" id="40686"/>
    <lineage>
        <taxon>Eukaryota</taxon>
        <taxon>Viridiplantae</taxon>
        <taxon>Streptophyta</taxon>
        <taxon>Embryophyta</taxon>
        <taxon>Tracheophyta</taxon>
        <taxon>Spermatophyta</taxon>
        <taxon>Magnoliopsida</taxon>
        <taxon>eudicotyledons</taxon>
        <taxon>Gunneridae</taxon>
        <taxon>Pentapetalae</taxon>
        <taxon>rosids</taxon>
        <taxon>fabids</taxon>
        <taxon>Malpighiales</taxon>
        <taxon>Salicaceae</taxon>
        <taxon>Saliceae</taxon>
        <taxon>Salix</taxon>
    </lineage>
</organism>